<dbReference type="InterPro" id="IPR033121">
    <property type="entry name" value="PEPTIDASE_A1"/>
</dbReference>
<dbReference type="PANTHER" id="PTHR47966">
    <property type="entry name" value="BETA-SITE APP-CLEAVING ENZYME, ISOFORM A-RELATED"/>
    <property type="match status" value="1"/>
</dbReference>
<dbReference type="eggNOG" id="KOG1339">
    <property type="taxonomic scope" value="Eukaryota"/>
</dbReference>
<feature type="active site" evidence="5">
    <location>
        <position position="285"/>
    </location>
</feature>
<evidence type="ECO:0000256" key="8">
    <source>
        <dbReference type="SAM" id="SignalP"/>
    </source>
</evidence>
<keyword evidence="7" id="KW-0645">Protease</keyword>
<comment type="similarity">
    <text evidence="2 7">Belongs to the peptidase A1 family.</text>
</comment>
<dbReference type="PROSITE" id="PS00141">
    <property type="entry name" value="ASP_PROTEASE"/>
    <property type="match status" value="2"/>
</dbReference>
<keyword evidence="7" id="KW-0378">Hydrolase</keyword>
<keyword evidence="4 7" id="KW-0064">Aspartyl protease</keyword>
<dbReference type="SUPFAM" id="SSF50630">
    <property type="entry name" value="Acid proteases"/>
    <property type="match status" value="1"/>
</dbReference>
<dbReference type="STRING" id="246409.I1BMI7"/>
<accession>I1BMI7</accession>
<dbReference type="OrthoDB" id="771136at2759"/>
<dbReference type="Proteomes" id="UP000009138">
    <property type="component" value="Unassembled WGS sequence"/>
</dbReference>
<dbReference type="GeneID" id="93609093"/>
<dbReference type="InterPro" id="IPR001461">
    <property type="entry name" value="Aspartic_peptidase_A1"/>
</dbReference>
<feature type="domain" description="Peptidase A1" evidence="9">
    <location>
        <begin position="80"/>
        <end position="394"/>
    </location>
</feature>
<dbReference type="EMBL" id="CH476732">
    <property type="protein sequence ID" value="EIE77417.1"/>
    <property type="molecule type" value="Genomic_DNA"/>
</dbReference>
<feature type="disulfide bond" evidence="6">
    <location>
        <begin position="111"/>
        <end position="116"/>
    </location>
</feature>
<evidence type="ECO:0000256" key="5">
    <source>
        <dbReference type="PIRSR" id="PIRSR601461-1"/>
    </source>
</evidence>
<evidence type="ECO:0000256" key="7">
    <source>
        <dbReference type="RuleBase" id="RU000454"/>
    </source>
</evidence>
<name>I1BMI7_RHIO9</name>
<sequence>MKLLICSLIGIIFLATVSPATSYKIPIKRIKETPEETLWRYANAGNYIAKKYMEFIRKSGSFQTKAEHGVPLANYLNAQYYGEISLGTPPQIFSVVFDTGSSNTWVPSTRCFSLACLTHRRYSASRSSTYVRNGTQFSITYGTGALQGVISQDTLRVGGIQIDNQQFAESTIEPGLTFIYAQFDGIFGLGYDTISVQRVVPPFYNMVNRNLISESVFSFWINDINVQAENDIGGEIAFGEIDQTRYTGDLIWSPVQRKGYWEIAIDNFRVGADPVNPSSLTAAIDTGTSLILVPTSVSIEIHARLGAQLSGNGLYIFSCATVSSLPEICVTFSGVDFCLQGPDYVIEIDGQCYSGFGPLDIPPPAGPLWVVFMIWATTGFSYEIKLYATYKAFALVNKF</sequence>
<dbReference type="Gene3D" id="2.40.70.10">
    <property type="entry name" value="Acid Proteases"/>
    <property type="match status" value="2"/>
</dbReference>
<dbReference type="Pfam" id="PF00026">
    <property type="entry name" value="Asp"/>
    <property type="match status" value="1"/>
</dbReference>
<keyword evidence="11" id="KW-1185">Reference proteome</keyword>
<keyword evidence="6" id="KW-1015">Disulfide bond</keyword>
<dbReference type="OMA" id="RAYWQVK"/>
<feature type="signal peptide" evidence="8">
    <location>
        <begin position="1"/>
        <end position="22"/>
    </location>
</feature>
<dbReference type="PRINTS" id="PR00792">
    <property type="entry name" value="PEPSIN"/>
</dbReference>
<dbReference type="MEROPS" id="A01.018"/>
<reference evidence="10 11" key="1">
    <citation type="journal article" date="2009" name="PLoS Genet.">
        <title>Genomic analysis of the basal lineage fungus Rhizopus oryzae reveals a whole-genome duplication.</title>
        <authorList>
            <person name="Ma L.-J."/>
            <person name="Ibrahim A.S."/>
            <person name="Skory C."/>
            <person name="Grabherr M.G."/>
            <person name="Burger G."/>
            <person name="Butler M."/>
            <person name="Elias M."/>
            <person name="Idnurm A."/>
            <person name="Lang B.F."/>
            <person name="Sone T."/>
            <person name="Abe A."/>
            <person name="Calvo S.E."/>
            <person name="Corrochano L.M."/>
            <person name="Engels R."/>
            <person name="Fu J."/>
            <person name="Hansberg W."/>
            <person name="Kim J.-M."/>
            <person name="Kodira C.D."/>
            <person name="Koehrsen M.J."/>
            <person name="Liu B."/>
            <person name="Miranda-Saavedra D."/>
            <person name="O'Leary S."/>
            <person name="Ortiz-Castellanos L."/>
            <person name="Poulter R."/>
            <person name="Rodriguez-Romero J."/>
            <person name="Ruiz-Herrera J."/>
            <person name="Shen Y.-Q."/>
            <person name="Zeng Q."/>
            <person name="Galagan J."/>
            <person name="Birren B.W."/>
            <person name="Cuomo C.A."/>
            <person name="Wickes B.L."/>
        </authorList>
    </citation>
    <scope>NUCLEOTIDE SEQUENCE [LARGE SCALE GENOMIC DNA]</scope>
    <source>
        <strain evidence="11">RA 99-880 / ATCC MYA-4621 / FGSC 9543 / NRRL 43880</strain>
    </source>
</reference>
<dbReference type="PROSITE" id="PS51767">
    <property type="entry name" value="PEPTIDASE_A1"/>
    <property type="match status" value="1"/>
</dbReference>
<dbReference type="GO" id="GO:0006508">
    <property type="term" value="P:proteolysis"/>
    <property type="evidence" value="ECO:0007669"/>
    <property type="project" value="UniProtKB-KW"/>
</dbReference>
<organism evidence="10 11">
    <name type="scientific">Rhizopus delemar (strain RA 99-880 / ATCC MYA-4621 / FGSC 9543 / NRRL 43880)</name>
    <name type="common">Mucormycosis agent</name>
    <name type="synonym">Rhizopus arrhizus var. delemar</name>
    <dbReference type="NCBI Taxonomy" id="246409"/>
    <lineage>
        <taxon>Eukaryota</taxon>
        <taxon>Fungi</taxon>
        <taxon>Fungi incertae sedis</taxon>
        <taxon>Mucoromycota</taxon>
        <taxon>Mucoromycotina</taxon>
        <taxon>Mucoromycetes</taxon>
        <taxon>Mucorales</taxon>
        <taxon>Mucorineae</taxon>
        <taxon>Rhizopodaceae</taxon>
        <taxon>Rhizopus</taxon>
    </lineage>
</organism>
<keyword evidence="8" id="KW-0732">Signal</keyword>
<dbReference type="VEuPathDB" id="FungiDB:RO3G_02121"/>
<dbReference type="FunFam" id="2.40.70.10:FF:000149">
    <property type="entry name" value="Uncharacterized protein"/>
    <property type="match status" value="1"/>
</dbReference>
<evidence type="ECO:0000256" key="6">
    <source>
        <dbReference type="PIRSR" id="PIRSR601461-2"/>
    </source>
</evidence>
<comment type="catalytic activity">
    <reaction evidence="1">
        <text>Hydrolysis of proteins with broad specificity similar to that of pepsin A, preferring hydrophobic residues at P1 and P1'. Clots milk and activates trypsinogen. Does not cleave 4-Gln-|-His-5, but does cleave 10-His-|-Leu-11 and 12-Val-|-Glu-13 in B chain of insulin.</text>
        <dbReference type="EC" id="3.4.23.21"/>
    </reaction>
</comment>
<evidence type="ECO:0000256" key="1">
    <source>
        <dbReference type="ARBA" id="ARBA00001130"/>
    </source>
</evidence>
<dbReference type="InterPro" id="IPR021109">
    <property type="entry name" value="Peptidase_aspartic_dom_sf"/>
</dbReference>
<feature type="chain" id="PRO_5003638183" description="rhizopuspepsin" evidence="8">
    <location>
        <begin position="23"/>
        <end position="399"/>
    </location>
</feature>
<evidence type="ECO:0000259" key="9">
    <source>
        <dbReference type="PROSITE" id="PS51767"/>
    </source>
</evidence>
<evidence type="ECO:0000313" key="10">
    <source>
        <dbReference type="EMBL" id="EIE77417.1"/>
    </source>
</evidence>
<dbReference type="EC" id="3.4.23.21" evidence="3"/>
<dbReference type="InterPro" id="IPR001969">
    <property type="entry name" value="Aspartic_peptidase_AS"/>
</dbReference>
<dbReference type="InParanoid" id="I1BMI7"/>
<proteinExistence type="inferred from homology"/>
<evidence type="ECO:0000256" key="3">
    <source>
        <dbReference type="ARBA" id="ARBA00013205"/>
    </source>
</evidence>
<evidence type="ECO:0000313" key="11">
    <source>
        <dbReference type="Proteomes" id="UP000009138"/>
    </source>
</evidence>
<dbReference type="FunCoup" id="I1BMI7">
    <property type="interactions" value="66"/>
</dbReference>
<dbReference type="AlphaFoldDB" id="I1BMI7"/>
<dbReference type="RefSeq" id="XP_067512813.1">
    <property type="nucleotide sequence ID" value="XM_067656712.1"/>
</dbReference>
<evidence type="ECO:0000256" key="2">
    <source>
        <dbReference type="ARBA" id="ARBA00007447"/>
    </source>
</evidence>
<protein>
    <recommendedName>
        <fullName evidence="3">rhizopuspepsin</fullName>
        <ecNumber evidence="3">3.4.23.21</ecNumber>
    </recommendedName>
</protein>
<dbReference type="PANTHER" id="PTHR47966:SF51">
    <property type="entry name" value="BETA-SITE APP-CLEAVING ENZYME, ISOFORM A-RELATED"/>
    <property type="match status" value="1"/>
</dbReference>
<feature type="active site" evidence="5">
    <location>
        <position position="98"/>
    </location>
</feature>
<dbReference type="GO" id="GO:0004190">
    <property type="term" value="F:aspartic-type endopeptidase activity"/>
    <property type="evidence" value="ECO:0007669"/>
    <property type="project" value="UniProtKB-KW"/>
</dbReference>
<evidence type="ECO:0000256" key="4">
    <source>
        <dbReference type="ARBA" id="ARBA00022750"/>
    </source>
</evidence>
<gene>
    <name evidence="10" type="ORF">RO3G_02121</name>
</gene>